<reference evidence="2" key="1">
    <citation type="submission" date="2023-08" db="EMBL/GenBank/DDBJ databases">
        <title>Complete genome sequence of Mycoplasma seminis 2200.</title>
        <authorList>
            <person name="Spergser J."/>
        </authorList>
    </citation>
    <scope>NUCLEOTIDE SEQUENCE [LARGE SCALE GENOMIC DNA]</scope>
    <source>
        <strain evidence="2">2200</strain>
    </source>
</reference>
<sequence>MKFKKLFYTLTPLATVSLLPVAAISCSKHDTSSLAKDELEAYKDSLYVVLDRDVDTKKYASDGYYGPRGRIDNKLRLSLSEFESYQAETRKLLTNFINSNFTTEKIKEIAKMYAELSKVSDDLRKDNNRHDYPYNNDELNRDVPAPSKYEFVLDKMREINHEMHNLPEKQFKIFESEVKKLIPNEEHNN</sequence>
<accession>A0ABY9HBW2</accession>
<dbReference type="PROSITE" id="PS51257">
    <property type="entry name" value="PROKAR_LIPOPROTEIN"/>
    <property type="match status" value="1"/>
</dbReference>
<keyword evidence="3" id="KW-1185">Reference proteome</keyword>
<gene>
    <name evidence="2" type="ORF">Q8852_00785</name>
</gene>
<dbReference type="RefSeq" id="WP_305938109.1">
    <property type="nucleotide sequence ID" value="NZ_CP132191.1"/>
</dbReference>
<keyword evidence="1" id="KW-0732">Signal</keyword>
<evidence type="ECO:0000313" key="2">
    <source>
        <dbReference type="EMBL" id="WLP85680.1"/>
    </source>
</evidence>
<name>A0ABY9HBW2_9MOLU</name>
<dbReference type="Proteomes" id="UP001237011">
    <property type="component" value="Chromosome"/>
</dbReference>
<evidence type="ECO:0000313" key="3">
    <source>
        <dbReference type="Proteomes" id="UP001237011"/>
    </source>
</evidence>
<feature type="signal peptide" evidence="1">
    <location>
        <begin position="1"/>
        <end position="22"/>
    </location>
</feature>
<organism evidence="2 3">
    <name type="scientific">Mycoplasma seminis</name>
    <dbReference type="NCBI Taxonomy" id="512749"/>
    <lineage>
        <taxon>Bacteria</taxon>
        <taxon>Bacillati</taxon>
        <taxon>Mycoplasmatota</taxon>
        <taxon>Mollicutes</taxon>
        <taxon>Mycoplasmataceae</taxon>
        <taxon>Mycoplasma</taxon>
    </lineage>
</organism>
<evidence type="ECO:0000256" key="1">
    <source>
        <dbReference type="SAM" id="SignalP"/>
    </source>
</evidence>
<dbReference type="EMBL" id="CP132191">
    <property type="protein sequence ID" value="WLP85680.1"/>
    <property type="molecule type" value="Genomic_DNA"/>
</dbReference>
<evidence type="ECO:0008006" key="4">
    <source>
        <dbReference type="Google" id="ProtNLM"/>
    </source>
</evidence>
<protein>
    <recommendedName>
        <fullName evidence="4">Lipoprotein</fullName>
    </recommendedName>
</protein>
<feature type="chain" id="PRO_5046801997" description="Lipoprotein" evidence="1">
    <location>
        <begin position="23"/>
        <end position="189"/>
    </location>
</feature>
<proteinExistence type="predicted"/>